<dbReference type="EMBL" id="KQ992986">
    <property type="protein sequence ID" value="KZV49712.1"/>
    <property type="molecule type" value="Genomic_DNA"/>
</dbReference>
<evidence type="ECO:0000313" key="3">
    <source>
        <dbReference type="Proteomes" id="UP000250235"/>
    </source>
</evidence>
<organism evidence="2 3">
    <name type="scientific">Dorcoceras hygrometricum</name>
    <dbReference type="NCBI Taxonomy" id="472368"/>
    <lineage>
        <taxon>Eukaryota</taxon>
        <taxon>Viridiplantae</taxon>
        <taxon>Streptophyta</taxon>
        <taxon>Embryophyta</taxon>
        <taxon>Tracheophyta</taxon>
        <taxon>Spermatophyta</taxon>
        <taxon>Magnoliopsida</taxon>
        <taxon>eudicotyledons</taxon>
        <taxon>Gunneridae</taxon>
        <taxon>Pentapetalae</taxon>
        <taxon>asterids</taxon>
        <taxon>lamiids</taxon>
        <taxon>Lamiales</taxon>
        <taxon>Gesneriaceae</taxon>
        <taxon>Didymocarpoideae</taxon>
        <taxon>Trichosporeae</taxon>
        <taxon>Loxocarpinae</taxon>
        <taxon>Dorcoceras</taxon>
    </lineage>
</organism>
<gene>
    <name evidence="2" type="ORF">F511_30044</name>
</gene>
<protein>
    <submittedName>
        <fullName evidence="2">Splicing factor 3B subunit 1-like</fullName>
    </submittedName>
</protein>
<dbReference type="Proteomes" id="UP000250235">
    <property type="component" value="Unassembled WGS sequence"/>
</dbReference>
<evidence type="ECO:0000313" key="2">
    <source>
        <dbReference type="EMBL" id="KZV49712.1"/>
    </source>
</evidence>
<name>A0A2Z7CRL8_9LAMI</name>
<keyword evidence="3" id="KW-1185">Reference proteome</keyword>
<reference evidence="2 3" key="1">
    <citation type="journal article" date="2015" name="Proc. Natl. Acad. Sci. U.S.A.">
        <title>The resurrection genome of Boea hygrometrica: A blueprint for survival of dehydration.</title>
        <authorList>
            <person name="Xiao L."/>
            <person name="Yang G."/>
            <person name="Zhang L."/>
            <person name="Yang X."/>
            <person name="Zhao S."/>
            <person name="Ji Z."/>
            <person name="Zhou Q."/>
            <person name="Hu M."/>
            <person name="Wang Y."/>
            <person name="Chen M."/>
            <person name="Xu Y."/>
            <person name="Jin H."/>
            <person name="Xiao X."/>
            <person name="Hu G."/>
            <person name="Bao F."/>
            <person name="Hu Y."/>
            <person name="Wan P."/>
            <person name="Li L."/>
            <person name="Deng X."/>
            <person name="Kuang T."/>
            <person name="Xiang C."/>
            <person name="Zhu J.K."/>
            <person name="Oliver M.J."/>
            <person name="He Y."/>
        </authorList>
    </citation>
    <scope>NUCLEOTIDE SEQUENCE [LARGE SCALE GENOMIC DNA]</scope>
    <source>
        <strain evidence="3">cv. XS01</strain>
    </source>
</reference>
<dbReference type="AlphaFoldDB" id="A0A2Z7CRL8"/>
<feature type="region of interest" description="Disordered" evidence="1">
    <location>
        <begin position="383"/>
        <end position="414"/>
    </location>
</feature>
<accession>A0A2Z7CRL8</accession>
<sequence length="812" mass="90678">MKLHSVRPGYLKNLQWSTPIKAAQKRENKRGTTNQPTITRYSGIQAQRLSWPPHQNNVGPFRHDNSAGRSQRVIQAQRLSWPPHQNNVGPFRHDNSAGRSQRVKGFSFQKNQAQYGVPDLELGESKEFPPLKIFTAKTVGKYIAINKNIAVEDVEDEPVVAKQAKKTPVKKVASKKKPAPAIDEPAVKRKRTLVGRTAPVATDLALVRVAQEAVPIQIISVVTPPAPKRKAPKRRLKLPAGSDDEIVQKEPDVVDVGEQQWEKTTADEVDKIIEMVLTETEHMETDMGKSDVVTECTDRDIVIVLAGNKRSTDEDDNLDGAGNEISRKMAYFTTPKQFLKEPLRSGENDDMSGSKQPSISTASAAAEETNIEDLSLAKNVATMTDSEDTGPLSKALELTDSTKSDEESIQEGNDLWKHLPKRTVSLELELPPQRQFDDTLALVIEFFRVLHKCWADVCIEVVQFSTSGSLQPVGSHNFCRDIVAVGSVVDVEVDPAAFVGVFRRDPTASTSPSQLRPDIALTSTSASTDSRMFFTTDDTPLGVDQILMPAAVTPLDFTEPLAQLRALVNQIPTERVQKRDDSEKLKDVLLLHIKSLEQRVTEMLDQQDKTYRAKATQILMPAAVTPLDFTEPLAQLRALVNQIPTERVQKRDDSEKLKDVLLLHIKSLEQRVTEMLDQQDKTYRGLFGHIRHEVQLQKAALSLDILASQQKLQSQQVALSQTYDDQFKRIQDRKYALSHELMEFRVQEQEKYNHLMSQLSELVDLSIEGVMTKRGKVIAAGVQVRILLLLIVVDRVLAAEIVGAVLQVEDTT</sequence>
<feature type="region of interest" description="Disordered" evidence="1">
    <location>
        <begin position="342"/>
        <end position="367"/>
    </location>
</feature>
<proteinExistence type="predicted"/>
<evidence type="ECO:0000256" key="1">
    <source>
        <dbReference type="SAM" id="MobiDB-lite"/>
    </source>
</evidence>